<dbReference type="EMBL" id="UFVD01000001">
    <property type="protein sequence ID" value="SUX11252.1"/>
    <property type="molecule type" value="Genomic_DNA"/>
</dbReference>
<dbReference type="AlphaFoldDB" id="A0A381DKG3"/>
<dbReference type="RefSeq" id="WP_089181953.1">
    <property type="nucleotide sequence ID" value="NZ_CP043427.1"/>
</dbReference>
<protein>
    <submittedName>
        <fullName evidence="2">Surface protein</fullName>
    </submittedName>
</protein>
<keyword evidence="1" id="KW-0175">Coiled coil</keyword>
<dbReference type="EMBL" id="UFVD01000001">
    <property type="protein sequence ID" value="SUX11192.1"/>
    <property type="molecule type" value="Genomic_DNA"/>
</dbReference>
<evidence type="ECO:0000313" key="4">
    <source>
        <dbReference type="Proteomes" id="UP000254920"/>
    </source>
</evidence>
<gene>
    <name evidence="2" type="ORF">NCTC12475_01408</name>
    <name evidence="3" type="ORF">NCTC12475_01468</name>
</gene>
<evidence type="ECO:0000256" key="1">
    <source>
        <dbReference type="SAM" id="Coils"/>
    </source>
</evidence>
<sequence length="96" mass="11563">MPKDSSISVYGAALYFNYYDEDITEFKKLFREDMEKTTAAKRAQVEKENKEIREYNEKLAKEREKEILDKYKPIEGKTFNKETYDMQNDPRLFILC</sequence>
<reference evidence="2 4" key="1">
    <citation type="submission" date="2018-06" db="EMBL/GenBank/DDBJ databases">
        <authorList>
            <consortium name="Pathogen Informatics"/>
            <person name="Doyle S."/>
        </authorList>
    </citation>
    <scope>NUCLEOTIDE SEQUENCE [LARGE SCALE GENOMIC DNA]</scope>
    <source>
        <strain evidence="2 4">NCTC12475</strain>
    </source>
</reference>
<feature type="coiled-coil region" evidence="1">
    <location>
        <begin position="31"/>
        <end position="65"/>
    </location>
</feature>
<name>A0A381DKG3_9BACT</name>
<dbReference type="Proteomes" id="UP000254920">
    <property type="component" value="Unassembled WGS sequence"/>
</dbReference>
<organism evidence="2 4">
    <name type="scientific">Campylobacter sputorum subsp. sputorum</name>
    <dbReference type="NCBI Taxonomy" id="32024"/>
    <lineage>
        <taxon>Bacteria</taxon>
        <taxon>Pseudomonadati</taxon>
        <taxon>Campylobacterota</taxon>
        <taxon>Epsilonproteobacteria</taxon>
        <taxon>Campylobacterales</taxon>
        <taxon>Campylobacteraceae</taxon>
        <taxon>Campylobacter</taxon>
    </lineage>
</organism>
<dbReference type="GeneID" id="93090112"/>
<proteinExistence type="predicted"/>
<evidence type="ECO:0000313" key="3">
    <source>
        <dbReference type="EMBL" id="SUX11252.1"/>
    </source>
</evidence>
<accession>A0A381DKG3</accession>
<evidence type="ECO:0000313" key="2">
    <source>
        <dbReference type="EMBL" id="SUX11192.1"/>
    </source>
</evidence>
<keyword evidence="4" id="KW-1185">Reference proteome</keyword>